<evidence type="ECO:0000256" key="2">
    <source>
        <dbReference type="SAM" id="Coils"/>
    </source>
</evidence>
<dbReference type="Gene3D" id="1.10.287.860">
    <property type="entry name" value="Nucleotidyltransferase"/>
    <property type="match status" value="1"/>
</dbReference>
<dbReference type="AlphaFoldDB" id="A0A1G9QN58"/>
<evidence type="ECO:0000313" key="5">
    <source>
        <dbReference type="Proteomes" id="UP000199476"/>
    </source>
</evidence>
<dbReference type="SUPFAM" id="SSF81301">
    <property type="entry name" value="Nucleotidyltransferase"/>
    <property type="match status" value="1"/>
</dbReference>
<feature type="coiled-coil region" evidence="2">
    <location>
        <begin position="187"/>
        <end position="214"/>
    </location>
</feature>
<evidence type="ECO:0000313" key="4">
    <source>
        <dbReference type="EMBL" id="SDM12426.1"/>
    </source>
</evidence>
<dbReference type="EMBL" id="FNGO01000017">
    <property type="protein sequence ID" value="SDM12426.1"/>
    <property type="molecule type" value="Genomic_DNA"/>
</dbReference>
<dbReference type="PANTHER" id="PTHR41773:SF1">
    <property type="entry name" value="RELA_SPOT DOMAIN-CONTAINING PROTEIN"/>
    <property type="match status" value="1"/>
</dbReference>
<reference evidence="4 5" key="1">
    <citation type="submission" date="2016-10" db="EMBL/GenBank/DDBJ databases">
        <authorList>
            <person name="de Groot N.N."/>
        </authorList>
    </citation>
    <scope>NUCLEOTIDE SEQUENCE [LARGE SCALE GENOMIC DNA]</scope>
    <source>
        <strain evidence="4 5">SLAS-1</strain>
    </source>
</reference>
<dbReference type="Proteomes" id="UP000199476">
    <property type="component" value="Unassembled WGS sequence"/>
</dbReference>
<dbReference type="SMART" id="SM00954">
    <property type="entry name" value="RelA_SpoT"/>
    <property type="match status" value="1"/>
</dbReference>
<sequence length="359" mass="42002">MRAVDIIADYKKKKYLYERLTEAADEFIEEILENDTDINIHSIRARTKSVESLAEKVRRPGKDYESLAEIKDLTAVRVVTYFADEIDEVGVVLENNLDIDPRHSIDKRKSFDYQEFGYSSLHKVARFRPDKHPASLQDELSDLFFEIQIRTILQHAWAEIEHDLGYKYKEEIPDSINRRFARLSALLEVADDEFISLRDDLEKYEDKIQQQIKAQPEDVDINKLTLEQFMKIDEVMKDLIAYIDEWSQNLPRKTTGKDFFLGEAVKGIKLIGMSNIAGLKKIIREYEQLVKESFDLVFARDKELPGWSPSMILFALILIYGAVNYDRDDLQNLYAELGFRPRENFEKKVINKAEDLLQM</sequence>
<dbReference type="RefSeq" id="WP_089761013.1">
    <property type="nucleotide sequence ID" value="NZ_FNGO01000017.1"/>
</dbReference>
<protein>
    <submittedName>
        <fullName evidence="4">PpGpp synthetase catalytic domain-containing protein (RelA/SpoT-type nucleotidyltranferase)</fullName>
    </submittedName>
</protein>
<keyword evidence="2" id="KW-0175">Coiled coil</keyword>
<organism evidence="4 5">
    <name type="scientific">Halarsenatibacter silvermanii</name>
    <dbReference type="NCBI Taxonomy" id="321763"/>
    <lineage>
        <taxon>Bacteria</taxon>
        <taxon>Bacillati</taxon>
        <taxon>Bacillota</taxon>
        <taxon>Clostridia</taxon>
        <taxon>Halanaerobiales</taxon>
        <taxon>Halarsenatibacteraceae</taxon>
        <taxon>Halarsenatibacter</taxon>
    </lineage>
</organism>
<proteinExistence type="predicted"/>
<comment type="pathway">
    <text evidence="1">Purine metabolism; ppGpp biosynthesis; ppGpp from GTP: step 1/2.</text>
</comment>
<evidence type="ECO:0000256" key="1">
    <source>
        <dbReference type="ARBA" id="ARBA00004976"/>
    </source>
</evidence>
<dbReference type="UniPathway" id="UPA00908">
    <property type="reaction ID" value="UER00884"/>
</dbReference>
<evidence type="ECO:0000259" key="3">
    <source>
        <dbReference type="SMART" id="SM00954"/>
    </source>
</evidence>
<dbReference type="GO" id="GO:0015970">
    <property type="term" value="P:guanosine tetraphosphate biosynthetic process"/>
    <property type="evidence" value="ECO:0007669"/>
    <property type="project" value="UniProtKB-UniPathway"/>
</dbReference>
<name>A0A1G9QN58_9FIRM</name>
<dbReference type="PANTHER" id="PTHR41773">
    <property type="entry name" value="GTP PYROPHOSPHATASE-RELATED"/>
    <property type="match status" value="1"/>
</dbReference>
<dbReference type="InterPro" id="IPR007685">
    <property type="entry name" value="RelA_SpoT"/>
</dbReference>
<accession>A0A1G9QN58</accession>
<dbReference type="InterPro" id="IPR043519">
    <property type="entry name" value="NT_sf"/>
</dbReference>
<dbReference type="CDD" id="cd05399">
    <property type="entry name" value="NT_Rel-Spo_like"/>
    <property type="match status" value="1"/>
</dbReference>
<dbReference type="STRING" id="321763.SAMN04488692_11745"/>
<dbReference type="Gene3D" id="3.30.460.10">
    <property type="entry name" value="Beta Polymerase, domain 2"/>
    <property type="match status" value="1"/>
</dbReference>
<dbReference type="OrthoDB" id="9801824at2"/>
<feature type="domain" description="RelA/SpoT" evidence="3">
    <location>
        <begin position="45"/>
        <end position="172"/>
    </location>
</feature>
<dbReference type="Pfam" id="PF04607">
    <property type="entry name" value="RelA_SpoT"/>
    <property type="match status" value="1"/>
</dbReference>
<gene>
    <name evidence="4" type="ORF">SAMN04488692_11745</name>
</gene>
<keyword evidence="5" id="KW-1185">Reference proteome</keyword>